<protein>
    <submittedName>
        <fullName evidence="2">Uncharacterized protein</fullName>
    </submittedName>
</protein>
<gene>
    <name evidence="2" type="ORF">SDC9_208552</name>
</gene>
<sequence>MREGHADSRKNQGDTGPERRLFLAVFLFTFRWREVNTGAFFSPAPVATQKENQAACNHQANDGRDDQRGKNTDDFRDVECVHH</sequence>
<dbReference type="EMBL" id="VSSQ01136564">
    <property type="protein sequence ID" value="MPN60820.1"/>
    <property type="molecule type" value="Genomic_DNA"/>
</dbReference>
<evidence type="ECO:0000256" key="1">
    <source>
        <dbReference type="SAM" id="MobiDB-lite"/>
    </source>
</evidence>
<organism evidence="2">
    <name type="scientific">bioreactor metagenome</name>
    <dbReference type="NCBI Taxonomy" id="1076179"/>
    <lineage>
        <taxon>unclassified sequences</taxon>
        <taxon>metagenomes</taxon>
        <taxon>ecological metagenomes</taxon>
    </lineage>
</organism>
<accession>A0A645JCN0</accession>
<feature type="compositionally biased region" description="Basic and acidic residues" evidence="1">
    <location>
        <begin position="61"/>
        <end position="83"/>
    </location>
</feature>
<evidence type="ECO:0000313" key="2">
    <source>
        <dbReference type="EMBL" id="MPN60820.1"/>
    </source>
</evidence>
<name>A0A645JCN0_9ZZZZ</name>
<dbReference type="AlphaFoldDB" id="A0A645JCN0"/>
<reference evidence="2" key="1">
    <citation type="submission" date="2019-08" db="EMBL/GenBank/DDBJ databases">
        <authorList>
            <person name="Kucharzyk K."/>
            <person name="Murdoch R.W."/>
            <person name="Higgins S."/>
            <person name="Loffler F."/>
        </authorList>
    </citation>
    <scope>NUCLEOTIDE SEQUENCE</scope>
</reference>
<comment type="caution">
    <text evidence="2">The sequence shown here is derived from an EMBL/GenBank/DDBJ whole genome shotgun (WGS) entry which is preliminary data.</text>
</comment>
<proteinExistence type="predicted"/>
<feature type="region of interest" description="Disordered" evidence="1">
    <location>
        <begin position="52"/>
        <end position="83"/>
    </location>
</feature>